<dbReference type="Proteomes" id="UP000026739">
    <property type="component" value="Unassembled WGS sequence"/>
</dbReference>
<proteinExistence type="predicted"/>
<protein>
    <submittedName>
        <fullName evidence="1">Uncharacterized protein</fullName>
    </submittedName>
</protein>
<evidence type="ECO:0000313" key="2">
    <source>
        <dbReference type="Proteomes" id="UP000026739"/>
    </source>
</evidence>
<accession>A0A059KTM0</accession>
<dbReference type="eggNOG" id="ENOG50315MR">
    <property type="taxonomic scope" value="Bacteria"/>
</dbReference>
<dbReference type="EMBL" id="AZQQ01000109">
    <property type="protein sequence ID" value="KDD65351.1"/>
    <property type="molecule type" value="Genomic_DNA"/>
</dbReference>
<dbReference type="AlphaFoldDB" id="A0A059KTM0"/>
<gene>
    <name evidence="1" type="ORF">V466_29275</name>
</gene>
<organism evidence="1 2">
    <name type="scientific">Pseudomonas mandelii PD30</name>
    <dbReference type="NCBI Taxonomy" id="1419583"/>
    <lineage>
        <taxon>Bacteria</taxon>
        <taxon>Pseudomonadati</taxon>
        <taxon>Pseudomonadota</taxon>
        <taxon>Gammaproteobacteria</taxon>
        <taxon>Pseudomonadales</taxon>
        <taxon>Pseudomonadaceae</taxon>
        <taxon>Pseudomonas</taxon>
    </lineage>
</organism>
<dbReference type="RefSeq" id="WP_033061797.1">
    <property type="nucleotide sequence ID" value="NZ_AZQQ01000109.1"/>
</dbReference>
<name>A0A059KTM0_9PSED</name>
<reference evidence="1 2" key="1">
    <citation type="submission" date="2013-12" db="EMBL/GenBank/DDBJ databases">
        <authorList>
            <person name="Formusa P.A."/>
            <person name="Habash M."/>
            <person name="Lee H."/>
            <person name="Trevors J.T."/>
        </authorList>
    </citation>
    <scope>NUCLEOTIDE SEQUENCE [LARGE SCALE GENOMIC DNA]</scope>
    <source>
        <strain evidence="1 2">PD30</strain>
    </source>
</reference>
<comment type="caution">
    <text evidence="1">The sequence shown here is derived from an EMBL/GenBank/DDBJ whole genome shotgun (WGS) entry which is preliminary data.</text>
</comment>
<evidence type="ECO:0000313" key="1">
    <source>
        <dbReference type="EMBL" id="KDD65351.1"/>
    </source>
</evidence>
<sequence>MPEEKLIGPVEVVRDEDGYWYHPGIPEFDEDHEAYKAWLDGQLLKVVGWHMESDLEAHPYWDDDACHCLGWEPETPPAYDWFLLGIFDTEDGPYVQWARREVQP</sequence>